<keyword evidence="4" id="KW-1185">Reference proteome</keyword>
<evidence type="ECO:0000256" key="2">
    <source>
        <dbReference type="SAM" id="MobiDB-lite"/>
    </source>
</evidence>
<name>A0ABW7HN32_9ACTN</name>
<accession>A0ABW7HN32</accession>
<gene>
    <name evidence="3" type="ORF">ACG5V6_03490</name>
</gene>
<comment type="caution">
    <text evidence="3">The sequence shown here is derived from an EMBL/GenBank/DDBJ whole genome shotgun (WGS) entry which is preliminary data.</text>
</comment>
<feature type="coiled-coil region" evidence="1">
    <location>
        <begin position="41"/>
        <end position="68"/>
    </location>
</feature>
<keyword evidence="1" id="KW-0175">Coiled coil</keyword>
<reference evidence="3 4" key="1">
    <citation type="submission" date="2024-10" db="EMBL/GenBank/DDBJ databases">
        <authorList>
            <person name="Cho J.-C."/>
        </authorList>
    </citation>
    <scope>NUCLEOTIDE SEQUENCE [LARGE SCALE GENOMIC DNA]</scope>
    <source>
        <strain evidence="3 4">KCTC29696</strain>
    </source>
</reference>
<dbReference type="EMBL" id="JBIHMK010000007">
    <property type="protein sequence ID" value="MFH0247280.1"/>
    <property type="molecule type" value="Genomic_DNA"/>
</dbReference>
<dbReference type="RefSeq" id="WP_237878220.1">
    <property type="nucleotide sequence ID" value="NZ_BAABEN010000006.1"/>
</dbReference>
<protein>
    <submittedName>
        <fullName evidence="3">Uncharacterized protein</fullName>
    </submittedName>
</protein>
<evidence type="ECO:0000313" key="3">
    <source>
        <dbReference type="EMBL" id="MFH0247280.1"/>
    </source>
</evidence>
<organism evidence="3 4">
    <name type="scientific">Streptomyces chitinivorans</name>
    <dbReference type="NCBI Taxonomy" id="1257027"/>
    <lineage>
        <taxon>Bacteria</taxon>
        <taxon>Bacillati</taxon>
        <taxon>Actinomycetota</taxon>
        <taxon>Actinomycetes</taxon>
        <taxon>Kitasatosporales</taxon>
        <taxon>Streptomycetaceae</taxon>
        <taxon>Streptomyces</taxon>
    </lineage>
</organism>
<feature type="region of interest" description="Disordered" evidence="2">
    <location>
        <begin position="15"/>
        <end position="34"/>
    </location>
</feature>
<dbReference type="Proteomes" id="UP001607069">
    <property type="component" value="Unassembled WGS sequence"/>
</dbReference>
<sequence length="72" mass="7999">MKASKPSLFRRMTTALGLTHAPGGEPRPGGSKVSRFGRFVSPRLDQELKDLQARVAQLEELLGHRQAEDTRN</sequence>
<evidence type="ECO:0000313" key="4">
    <source>
        <dbReference type="Proteomes" id="UP001607069"/>
    </source>
</evidence>
<proteinExistence type="predicted"/>
<evidence type="ECO:0000256" key="1">
    <source>
        <dbReference type="SAM" id="Coils"/>
    </source>
</evidence>